<dbReference type="PROSITE" id="PS51421">
    <property type="entry name" value="RAS"/>
    <property type="match status" value="1"/>
</dbReference>
<dbReference type="Gene3D" id="3.40.50.300">
    <property type="entry name" value="P-loop containing nucleotide triphosphate hydrolases"/>
    <property type="match status" value="1"/>
</dbReference>
<dbReference type="AlphaFoldDB" id="A0AAN8I6H1"/>
<proteinExistence type="predicted"/>
<dbReference type="PROSITE" id="PS51419">
    <property type="entry name" value="RAB"/>
    <property type="match status" value="1"/>
</dbReference>
<evidence type="ECO:0000313" key="4">
    <source>
        <dbReference type="Proteomes" id="UP001316803"/>
    </source>
</evidence>
<dbReference type="SMART" id="SM00175">
    <property type="entry name" value="RAB"/>
    <property type="match status" value="1"/>
</dbReference>
<dbReference type="Pfam" id="PF00071">
    <property type="entry name" value="Ras"/>
    <property type="match status" value="1"/>
</dbReference>
<evidence type="ECO:0000256" key="2">
    <source>
        <dbReference type="ARBA" id="ARBA00023134"/>
    </source>
</evidence>
<reference evidence="3 4" key="1">
    <citation type="submission" date="2022-12" db="EMBL/GenBank/DDBJ databases">
        <title>Genomic features and morphological characterization of a novel Knufia sp. strain isolated from spacecraft assembly facility.</title>
        <authorList>
            <person name="Teixeira M."/>
            <person name="Chander A.M."/>
            <person name="Stajich J.E."/>
            <person name="Venkateswaran K."/>
        </authorList>
    </citation>
    <scope>NUCLEOTIDE SEQUENCE [LARGE SCALE GENOMIC DNA]</scope>
    <source>
        <strain evidence="3 4">FJI-L2-BK-P2</strain>
    </source>
</reference>
<organism evidence="3 4">
    <name type="scientific">Knufia fluminis</name>
    <dbReference type="NCBI Taxonomy" id="191047"/>
    <lineage>
        <taxon>Eukaryota</taxon>
        <taxon>Fungi</taxon>
        <taxon>Dikarya</taxon>
        <taxon>Ascomycota</taxon>
        <taxon>Pezizomycotina</taxon>
        <taxon>Eurotiomycetes</taxon>
        <taxon>Chaetothyriomycetidae</taxon>
        <taxon>Chaetothyriales</taxon>
        <taxon>Trichomeriaceae</taxon>
        <taxon>Knufia</taxon>
    </lineage>
</organism>
<dbReference type="SUPFAM" id="SSF52540">
    <property type="entry name" value="P-loop containing nucleoside triphosphate hydrolases"/>
    <property type="match status" value="1"/>
</dbReference>
<evidence type="ECO:0000313" key="3">
    <source>
        <dbReference type="EMBL" id="KAK5954559.1"/>
    </source>
</evidence>
<dbReference type="InterPro" id="IPR001806">
    <property type="entry name" value="Small_GTPase"/>
</dbReference>
<name>A0AAN8I6H1_9EURO</name>
<dbReference type="Proteomes" id="UP001316803">
    <property type="component" value="Unassembled WGS sequence"/>
</dbReference>
<evidence type="ECO:0000256" key="1">
    <source>
        <dbReference type="ARBA" id="ARBA00022741"/>
    </source>
</evidence>
<dbReference type="InterPro" id="IPR020849">
    <property type="entry name" value="Small_GTPase_Ras-type"/>
</dbReference>
<protein>
    <submittedName>
        <fullName evidence="3">GTP-binding protein</fullName>
    </submittedName>
</protein>
<dbReference type="GO" id="GO:0005525">
    <property type="term" value="F:GTP binding"/>
    <property type="evidence" value="ECO:0007669"/>
    <property type="project" value="UniProtKB-KW"/>
</dbReference>
<dbReference type="PRINTS" id="PR00449">
    <property type="entry name" value="RASTRNSFRMNG"/>
</dbReference>
<dbReference type="GO" id="GO:0007165">
    <property type="term" value="P:signal transduction"/>
    <property type="evidence" value="ECO:0007669"/>
    <property type="project" value="InterPro"/>
</dbReference>
<dbReference type="SMART" id="SM00173">
    <property type="entry name" value="RAS"/>
    <property type="match status" value="1"/>
</dbReference>
<keyword evidence="1" id="KW-0547">Nucleotide-binding</keyword>
<keyword evidence="4" id="KW-1185">Reference proteome</keyword>
<dbReference type="GO" id="GO:0016020">
    <property type="term" value="C:membrane"/>
    <property type="evidence" value="ECO:0007669"/>
    <property type="project" value="InterPro"/>
</dbReference>
<gene>
    <name evidence="3" type="primary">RHB1_2</name>
    <name evidence="3" type="ORF">OHC33_004281</name>
</gene>
<accession>A0AAN8I6H1</accession>
<dbReference type="GO" id="GO:0003924">
    <property type="term" value="F:GTPase activity"/>
    <property type="evidence" value="ECO:0007669"/>
    <property type="project" value="InterPro"/>
</dbReference>
<dbReference type="InterPro" id="IPR027417">
    <property type="entry name" value="P-loop_NTPase"/>
</dbReference>
<comment type="caution">
    <text evidence="3">The sequence shown here is derived from an EMBL/GenBank/DDBJ whole genome shotgun (WGS) entry which is preliminary data.</text>
</comment>
<keyword evidence="2" id="KW-0342">GTP-binding</keyword>
<dbReference type="PANTHER" id="PTHR24070">
    <property type="entry name" value="RAS, DI-RAS, AND RHEB FAMILY MEMBERS OF SMALL GTPASE SUPERFAMILY"/>
    <property type="match status" value="1"/>
</dbReference>
<dbReference type="EMBL" id="JAKLMC020000008">
    <property type="protein sequence ID" value="KAK5954559.1"/>
    <property type="molecule type" value="Genomic_DNA"/>
</dbReference>
<sequence>MLNSKHFIGIHGYMLVYSVASQQSFDMINVIHDKILNHLGAESVPIMIVGNKCDVQGAQRRISEAQGRQAASELKGGFVETSAREGKNVARAFELMIAEIERTSEPEKPAGGGKCSVM</sequence>